<feature type="region of interest" description="Disordered" evidence="1">
    <location>
        <begin position="147"/>
        <end position="209"/>
    </location>
</feature>
<feature type="compositionally biased region" description="Polar residues" evidence="1">
    <location>
        <begin position="264"/>
        <end position="282"/>
    </location>
</feature>
<feature type="region of interest" description="Disordered" evidence="1">
    <location>
        <begin position="358"/>
        <end position="388"/>
    </location>
</feature>
<feature type="compositionally biased region" description="Basic and acidic residues" evidence="1">
    <location>
        <begin position="171"/>
        <end position="180"/>
    </location>
</feature>
<dbReference type="HOGENOM" id="CLU_400672_0_0_1"/>
<evidence type="ECO:0000259" key="2">
    <source>
        <dbReference type="Pfam" id="PF10544"/>
    </source>
</evidence>
<feature type="compositionally biased region" description="Low complexity" evidence="1">
    <location>
        <begin position="322"/>
        <end position="335"/>
    </location>
</feature>
<dbReference type="AlphaFoldDB" id="A0A0C3H425"/>
<dbReference type="EMBL" id="KN832874">
    <property type="protein sequence ID" value="KIN02961.1"/>
    <property type="molecule type" value="Genomic_DNA"/>
</dbReference>
<evidence type="ECO:0000313" key="3">
    <source>
        <dbReference type="EMBL" id="KIN02961.1"/>
    </source>
</evidence>
<keyword evidence="4" id="KW-1185">Reference proteome</keyword>
<reference evidence="4" key="2">
    <citation type="submission" date="2015-01" db="EMBL/GenBank/DDBJ databases">
        <title>Evolutionary Origins and Diversification of the Mycorrhizal Mutualists.</title>
        <authorList>
            <consortium name="DOE Joint Genome Institute"/>
            <consortium name="Mycorrhizal Genomics Consortium"/>
            <person name="Kohler A."/>
            <person name="Kuo A."/>
            <person name="Nagy L.G."/>
            <person name="Floudas D."/>
            <person name="Copeland A."/>
            <person name="Barry K.W."/>
            <person name="Cichocki N."/>
            <person name="Veneault-Fourrey C."/>
            <person name="LaButti K."/>
            <person name="Lindquist E.A."/>
            <person name="Lipzen A."/>
            <person name="Lundell T."/>
            <person name="Morin E."/>
            <person name="Murat C."/>
            <person name="Riley R."/>
            <person name="Ohm R."/>
            <person name="Sun H."/>
            <person name="Tunlid A."/>
            <person name="Henrissat B."/>
            <person name="Grigoriev I.V."/>
            <person name="Hibbett D.S."/>
            <person name="Martin F."/>
        </authorList>
    </citation>
    <scope>NUCLEOTIDE SEQUENCE [LARGE SCALE GENOMIC DNA]</scope>
    <source>
        <strain evidence="4">Zn</strain>
    </source>
</reference>
<dbReference type="OrthoDB" id="3511049at2759"/>
<feature type="compositionally biased region" description="Acidic residues" evidence="1">
    <location>
        <begin position="371"/>
        <end position="386"/>
    </location>
</feature>
<dbReference type="STRING" id="913774.A0A0C3H425"/>
<gene>
    <name evidence="3" type="ORF">OIDMADRAFT_144098</name>
</gene>
<protein>
    <recommendedName>
        <fullName evidence="2">Bacteriophage T5 Orf172 DNA-binding domain-containing protein</fullName>
    </recommendedName>
</protein>
<feature type="compositionally biased region" description="Low complexity" evidence="1">
    <location>
        <begin position="286"/>
        <end position="301"/>
    </location>
</feature>
<sequence length="687" mass="77547">MPSSSSSLLVPCTDGDGFEFHSHRRMCRFLRISSPYDNCLAYAPYAKNAPDCSRPINKGKKGQVPDQLESLYRSRVPSRRAANILNNLSSNVVCGITGWHQNKAVEVYQEWCDDLWKAYLYVNDLDPRLWTRETPQFNRRTWEAALKNAQREQQDDSSSEDYDSSEDDYDERNSTERDSTPDTTISSFDESPFHENESNPSQSSHASNQLTIRSISSASSRQSSEGIFHVYRDPEVPPVSLLHGEVAQISQPLLPDSRRPLGSLDTNIPLSQHADQISPWSHETNDSNSSATSSRTESRSSGLNNASQQPGIDAHSSAAINETPSPSVEELSSSEDTAVEIPDTIEEGDDGLLIALPSETEADTDSRYESEVEETEDGGQDENNDEEQARVTADGLEINDNTTTYSGQNLREERSARHSTLESEVAATDANRDEDDVTALLALDDSLFDDPDIADAVPVPQALIPSQPGFRLYPQASTPLSQLRQLWNTMTQTVSVNRRHSGFIYAFARPSLPGFLKIGYVKRVAVSQESTLHPVDRRLAKWQVDCDQPITEVFRMEIPCLGVERIESLVHLTLRDSRCVEDPPCRRCERKGRQRSKGRRGGGKHNEWFEVDEQIARRVVNMWVLFAQQLPYDRWGRMLEFWSEKVDEQRRLAREGDTTMNWLERMPQLVEELRRSEFGSIMGPIGR</sequence>
<proteinExistence type="predicted"/>
<feature type="region of interest" description="Disordered" evidence="1">
    <location>
        <begin position="253"/>
        <end position="336"/>
    </location>
</feature>
<reference evidence="3 4" key="1">
    <citation type="submission" date="2014-04" db="EMBL/GenBank/DDBJ databases">
        <authorList>
            <consortium name="DOE Joint Genome Institute"/>
            <person name="Kuo A."/>
            <person name="Martino E."/>
            <person name="Perotto S."/>
            <person name="Kohler A."/>
            <person name="Nagy L.G."/>
            <person name="Floudas D."/>
            <person name="Copeland A."/>
            <person name="Barry K.W."/>
            <person name="Cichocki N."/>
            <person name="Veneault-Fourrey C."/>
            <person name="LaButti K."/>
            <person name="Lindquist E.A."/>
            <person name="Lipzen A."/>
            <person name="Lundell T."/>
            <person name="Morin E."/>
            <person name="Murat C."/>
            <person name="Sun H."/>
            <person name="Tunlid A."/>
            <person name="Henrissat B."/>
            <person name="Grigoriev I.V."/>
            <person name="Hibbett D.S."/>
            <person name="Martin F."/>
            <person name="Nordberg H.P."/>
            <person name="Cantor M.N."/>
            <person name="Hua S.X."/>
        </authorList>
    </citation>
    <scope>NUCLEOTIDE SEQUENCE [LARGE SCALE GENOMIC DNA]</scope>
    <source>
        <strain evidence="3 4">Zn</strain>
    </source>
</reference>
<feature type="compositionally biased region" description="Polar residues" evidence="1">
    <location>
        <begin position="198"/>
        <end position="209"/>
    </location>
</feature>
<dbReference type="Pfam" id="PF10544">
    <property type="entry name" value="T5orf172"/>
    <property type="match status" value="1"/>
</dbReference>
<evidence type="ECO:0000313" key="4">
    <source>
        <dbReference type="Proteomes" id="UP000054321"/>
    </source>
</evidence>
<accession>A0A0C3H425</accession>
<feature type="domain" description="Bacteriophage T5 Orf172 DNA-binding" evidence="2">
    <location>
        <begin position="502"/>
        <end position="623"/>
    </location>
</feature>
<evidence type="ECO:0000256" key="1">
    <source>
        <dbReference type="SAM" id="MobiDB-lite"/>
    </source>
</evidence>
<feature type="compositionally biased region" description="Basic and acidic residues" evidence="1">
    <location>
        <begin position="410"/>
        <end position="421"/>
    </location>
</feature>
<organism evidence="3 4">
    <name type="scientific">Oidiodendron maius (strain Zn)</name>
    <dbReference type="NCBI Taxonomy" id="913774"/>
    <lineage>
        <taxon>Eukaryota</taxon>
        <taxon>Fungi</taxon>
        <taxon>Dikarya</taxon>
        <taxon>Ascomycota</taxon>
        <taxon>Pezizomycotina</taxon>
        <taxon>Leotiomycetes</taxon>
        <taxon>Leotiomycetes incertae sedis</taxon>
        <taxon>Myxotrichaceae</taxon>
        <taxon>Oidiodendron</taxon>
    </lineage>
</organism>
<feature type="compositionally biased region" description="Acidic residues" evidence="1">
    <location>
        <begin position="155"/>
        <end position="170"/>
    </location>
</feature>
<dbReference type="InterPro" id="IPR018306">
    <property type="entry name" value="Phage_T5_Orf172_DNA-bd"/>
</dbReference>
<dbReference type="Proteomes" id="UP000054321">
    <property type="component" value="Unassembled WGS sequence"/>
</dbReference>
<name>A0A0C3H425_OIDMZ</name>
<dbReference type="InParanoid" id="A0A0C3H425"/>
<feature type="region of interest" description="Disordered" evidence="1">
    <location>
        <begin position="408"/>
        <end position="430"/>
    </location>
</feature>